<feature type="region of interest" description="Disordered" evidence="1">
    <location>
        <begin position="1"/>
        <end position="23"/>
    </location>
</feature>
<protein>
    <submittedName>
        <fullName evidence="3">DUF6328 family protein</fullName>
    </submittedName>
</protein>
<sequence length="182" mass="19853">MTQPPEPDVDPQDGRPESETQRADRNWSEILQELRVTQTGTQLISGFLLAIAFQQRFSQLDGFQVGFYLVLVTLAAGCTALGLAPVALHRQLFRHHEKVQTVSIANRLLRITLALVALLTSGVVFFVFDVTLGRTPAIVVGCAVLVVLLLLLVVFPAIVLRRLRGKRSPITASPGPSPRPPA</sequence>
<reference evidence="3" key="1">
    <citation type="submission" date="2024-05" db="EMBL/GenBank/DDBJ databases">
        <title>The Natural Products Discovery Center: Release of the First 8490 Sequenced Strains for Exploring Actinobacteria Biosynthetic Diversity.</title>
        <authorList>
            <person name="Kalkreuter E."/>
            <person name="Kautsar S.A."/>
            <person name="Yang D."/>
            <person name="Bader C.D."/>
            <person name="Teijaro C.N."/>
            <person name="Fluegel L."/>
            <person name="Davis C.M."/>
            <person name="Simpson J.R."/>
            <person name="Lauterbach L."/>
            <person name="Steele A.D."/>
            <person name="Gui C."/>
            <person name="Meng S."/>
            <person name="Li G."/>
            <person name="Viehrig K."/>
            <person name="Ye F."/>
            <person name="Su P."/>
            <person name="Kiefer A.F."/>
            <person name="Nichols A."/>
            <person name="Cepeda A.J."/>
            <person name="Yan W."/>
            <person name="Fan B."/>
            <person name="Jiang Y."/>
            <person name="Adhikari A."/>
            <person name="Zheng C.-J."/>
            <person name="Schuster L."/>
            <person name="Cowan T.M."/>
            <person name="Smanski M.J."/>
            <person name="Chevrette M.G."/>
            <person name="de Carvalho L.P.S."/>
            <person name="Shen B."/>
        </authorList>
    </citation>
    <scope>NUCLEOTIDE SEQUENCE</scope>
    <source>
        <strain evidence="3">NPDC080035</strain>
    </source>
</reference>
<evidence type="ECO:0000313" key="3">
    <source>
        <dbReference type="EMBL" id="XBM49695.1"/>
    </source>
</evidence>
<proteinExistence type="predicted"/>
<keyword evidence="2" id="KW-0472">Membrane</keyword>
<dbReference type="RefSeq" id="WP_348789606.1">
    <property type="nucleotide sequence ID" value="NZ_CP157390.1"/>
</dbReference>
<evidence type="ECO:0000256" key="1">
    <source>
        <dbReference type="SAM" id="MobiDB-lite"/>
    </source>
</evidence>
<feature type="transmembrane region" description="Helical" evidence="2">
    <location>
        <begin position="138"/>
        <end position="160"/>
    </location>
</feature>
<gene>
    <name evidence="3" type="ORF">AAME72_07470</name>
</gene>
<dbReference type="EMBL" id="CP157390">
    <property type="protein sequence ID" value="XBM49695.1"/>
    <property type="molecule type" value="Genomic_DNA"/>
</dbReference>
<feature type="transmembrane region" description="Helical" evidence="2">
    <location>
        <begin position="108"/>
        <end position="132"/>
    </location>
</feature>
<feature type="compositionally biased region" description="Basic and acidic residues" evidence="1">
    <location>
        <begin position="12"/>
        <end position="23"/>
    </location>
</feature>
<dbReference type="Pfam" id="PF19853">
    <property type="entry name" value="DUF6328"/>
    <property type="match status" value="1"/>
</dbReference>
<organism evidence="3">
    <name type="scientific">Leifsonia sp. NPDC080035</name>
    <dbReference type="NCBI Taxonomy" id="3143936"/>
    <lineage>
        <taxon>Bacteria</taxon>
        <taxon>Bacillati</taxon>
        <taxon>Actinomycetota</taxon>
        <taxon>Actinomycetes</taxon>
        <taxon>Micrococcales</taxon>
        <taxon>Microbacteriaceae</taxon>
        <taxon>Leifsonia</taxon>
    </lineage>
</organism>
<accession>A0AAU7GFQ5</accession>
<feature type="transmembrane region" description="Helical" evidence="2">
    <location>
        <begin position="65"/>
        <end position="88"/>
    </location>
</feature>
<evidence type="ECO:0000256" key="2">
    <source>
        <dbReference type="SAM" id="Phobius"/>
    </source>
</evidence>
<keyword evidence="2" id="KW-1133">Transmembrane helix</keyword>
<dbReference type="AlphaFoldDB" id="A0AAU7GFQ5"/>
<dbReference type="InterPro" id="IPR046291">
    <property type="entry name" value="DUF6328"/>
</dbReference>
<keyword evidence="2" id="KW-0812">Transmembrane</keyword>
<name>A0AAU7GFQ5_9MICO</name>